<dbReference type="EMBL" id="GIFC01001351">
    <property type="protein sequence ID" value="MXU83434.1"/>
    <property type="molecule type" value="Transcribed_RNA"/>
</dbReference>
<feature type="signal peptide" evidence="1">
    <location>
        <begin position="1"/>
        <end position="16"/>
    </location>
</feature>
<reference evidence="2" key="1">
    <citation type="submission" date="2019-12" db="EMBL/GenBank/DDBJ databases">
        <title>An insight into the sialome of adult female Ixodes ricinus ticks feeding for 6 days.</title>
        <authorList>
            <person name="Perner J."/>
            <person name="Ribeiro J.M.C."/>
        </authorList>
    </citation>
    <scope>NUCLEOTIDE SEQUENCE</scope>
    <source>
        <strain evidence="2">Semi-engorged</strain>
        <tissue evidence="2">Salivary glands</tissue>
    </source>
</reference>
<sequence>MSSSVLWAAPVLMASSFHLGAVVSRSGTSTKFVCLTECSMLLDKFKTSWFESFTFVHLTTSSTSQGICIWVAKLP</sequence>
<organism evidence="2">
    <name type="scientific">Ixodes ricinus</name>
    <name type="common">Common tick</name>
    <name type="synonym">Acarus ricinus</name>
    <dbReference type="NCBI Taxonomy" id="34613"/>
    <lineage>
        <taxon>Eukaryota</taxon>
        <taxon>Metazoa</taxon>
        <taxon>Ecdysozoa</taxon>
        <taxon>Arthropoda</taxon>
        <taxon>Chelicerata</taxon>
        <taxon>Arachnida</taxon>
        <taxon>Acari</taxon>
        <taxon>Parasitiformes</taxon>
        <taxon>Ixodida</taxon>
        <taxon>Ixodoidea</taxon>
        <taxon>Ixodidae</taxon>
        <taxon>Ixodinae</taxon>
        <taxon>Ixodes</taxon>
    </lineage>
</organism>
<keyword evidence="1" id="KW-0732">Signal</keyword>
<proteinExistence type="predicted"/>
<evidence type="ECO:0000313" key="2">
    <source>
        <dbReference type="EMBL" id="MXU83434.1"/>
    </source>
</evidence>
<protein>
    <submittedName>
        <fullName evidence="2">Putative secreted protein</fullName>
    </submittedName>
</protein>
<accession>A0A6B0U3Y2</accession>
<evidence type="ECO:0000256" key="1">
    <source>
        <dbReference type="SAM" id="SignalP"/>
    </source>
</evidence>
<dbReference type="AlphaFoldDB" id="A0A6B0U3Y2"/>
<name>A0A6B0U3Y2_IXORI</name>
<feature type="chain" id="PRO_5025576000" evidence="1">
    <location>
        <begin position="17"/>
        <end position="75"/>
    </location>
</feature>